<name>A0AAV4RBR8_9ARAC</name>
<evidence type="ECO:0000313" key="1">
    <source>
        <dbReference type="EMBL" id="GIY18787.1"/>
    </source>
</evidence>
<dbReference type="AlphaFoldDB" id="A0AAV4RBR8"/>
<proteinExistence type="predicted"/>
<reference evidence="1 2" key="1">
    <citation type="submission" date="2021-06" db="EMBL/GenBank/DDBJ databases">
        <title>Caerostris darwini draft genome.</title>
        <authorList>
            <person name="Kono N."/>
            <person name="Arakawa K."/>
        </authorList>
    </citation>
    <scope>NUCLEOTIDE SEQUENCE [LARGE SCALE GENOMIC DNA]</scope>
</reference>
<organism evidence="1 2">
    <name type="scientific">Caerostris darwini</name>
    <dbReference type="NCBI Taxonomy" id="1538125"/>
    <lineage>
        <taxon>Eukaryota</taxon>
        <taxon>Metazoa</taxon>
        <taxon>Ecdysozoa</taxon>
        <taxon>Arthropoda</taxon>
        <taxon>Chelicerata</taxon>
        <taxon>Arachnida</taxon>
        <taxon>Araneae</taxon>
        <taxon>Araneomorphae</taxon>
        <taxon>Entelegynae</taxon>
        <taxon>Araneoidea</taxon>
        <taxon>Araneidae</taxon>
        <taxon>Caerostris</taxon>
    </lineage>
</organism>
<gene>
    <name evidence="1" type="ORF">CDAR_580411</name>
</gene>
<comment type="caution">
    <text evidence="1">The sequence shown here is derived from an EMBL/GenBank/DDBJ whole genome shotgun (WGS) entry which is preliminary data.</text>
</comment>
<dbReference type="EMBL" id="BPLQ01005946">
    <property type="protein sequence ID" value="GIY18787.1"/>
    <property type="molecule type" value="Genomic_DNA"/>
</dbReference>
<protein>
    <submittedName>
        <fullName evidence="1">Uncharacterized protein</fullName>
    </submittedName>
</protein>
<keyword evidence="2" id="KW-1185">Reference proteome</keyword>
<accession>A0AAV4RBR8</accession>
<dbReference type="Proteomes" id="UP001054837">
    <property type="component" value="Unassembled WGS sequence"/>
</dbReference>
<sequence length="108" mass="12501">MVGRENNRWKNVVELPVFHENMQRVDDQVICLVSPGISAVLVQGQDRDGKKDTFIHLPWPCYYHYYYGEEVFAGKKCGFCYVWYGGDMGDWVDGFVSDSNGKEIDYAF</sequence>
<evidence type="ECO:0000313" key="2">
    <source>
        <dbReference type="Proteomes" id="UP001054837"/>
    </source>
</evidence>